<name>A0AAU8AN49_9RHOB</name>
<gene>
    <name evidence="1" type="ORF">PVT71_14525</name>
</gene>
<organism evidence="1">
    <name type="scientific">Alloyangia sp. H15</name>
    <dbReference type="NCBI Taxonomy" id="3029062"/>
    <lineage>
        <taxon>Bacteria</taxon>
        <taxon>Pseudomonadati</taxon>
        <taxon>Pseudomonadota</taxon>
        <taxon>Alphaproteobacteria</taxon>
        <taxon>Rhodobacterales</taxon>
        <taxon>Roseobacteraceae</taxon>
        <taxon>Alloyangia</taxon>
    </lineage>
</organism>
<accession>A0AAU8AN49</accession>
<evidence type="ECO:0008006" key="2">
    <source>
        <dbReference type="Google" id="ProtNLM"/>
    </source>
</evidence>
<dbReference type="RefSeq" id="WP_353474781.1">
    <property type="nucleotide sequence ID" value="NZ_CP123385.1"/>
</dbReference>
<dbReference type="AlphaFoldDB" id="A0AAU8AN49"/>
<proteinExistence type="predicted"/>
<evidence type="ECO:0000313" key="1">
    <source>
        <dbReference type="EMBL" id="XCC95914.1"/>
    </source>
</evidence>
<protein>
    <recommendedName>
        <fullName evidence="2">Carbohydrate-binding protein</fullName>
    </recommendedName>
</protein>
<sequence length="302" mass="32624">MKIIAPIAITDAILVASNIAEDDHAEWDSGTAYGAGDSVIVLATHKVYESVQAANSAHDPTTDDGTWWFEVSATNLWKAFDRRLADQVENSGTITYRLDAGELVTGIAFFNLDAASVRIQVTSNAAVETYDKTVELVDDSDIVDWFSFFTTALDNYVQEALFVDLAAYPEYTIDITIGDGTGTAKVGQIVIGKVLKLGDALEGTTIGLTSYSTKEVDDFGSWTIVPRAKSDPVNFDFAMPASGAGRVKRILNSLRDTPAVYFAGESLVSTHGAMTYGFFQDYEIPLKKAGVSIVQLEIEGLT</sequence>
<dbReference type="EMBL" id="CP123385">
    <property type="protein sequence ID" value="XCC95914.1"/>
    <property type="molecule type" value="Genomic_DNA"/>
</dbReference>
<reference evidence="1" key="1">
    <citation type="submission" date="2023-02" db="EMBL/GenBank/DDBJ databases">
        <title>Description and genomic characterization of Salipiger bruguierae sp. nov., isolated from the sediment of mangrove plant Bruguiera sexangula.</title>
        <authorList>
            <person name="Long M."/>
        </authorList>
    </citation>
    <scope>NUCLEOTIDE SEQUENCE</scope>
    <source>
        <strain evidence="1">H15</strain>
    </source>
</reference>